<dbReference type="EMBL" id="JANUCQ010000002">
    <property type="protein sequence ID" value="MCS3922217.1"/>
    <property type="molecule type" value="Genomic_DNA"/>
</dbReference>
<protein>
    <submittedName>
        <fullName evidence="4">RfaE bifunctional protein nucleotidyltransferase chain/domain</fullName>
    </submittedName>
</protein>
<dbReference type="RefSeq" id="WP_259051558.1">
    <property type="nucleotide sequence ID" value="NZ_JANUCQ010000002.1"/>
</dbReference>
<organism evidence="4 5">
    <name type="scientific">Methanococcus voltae PS</name>
    <dbReference type="NCBI Taxonomy" id="523842"/>
    <lineage>
        <taxon>Archaea</taxon>
        <taxon>Methanobacteriati</taxon>
        <taxon>Methanobacteriota</taxon>
        <taxon>Methanomada group</taxon>
        <taxon>Methanococci</taxon>
        <taxon>Methanococcales</taxon>
        <taxon>Methanococcaceae</taxon>
        <taxon>Methanococcus</taxon>
    </lineage>
</organism>
<accession>A0ABT2EW84</accession>
<dbReference type="InterPro" id="IPR050385">
    <property type="entry name" value="Archaeal_FAD_synthase"/>
</dbReference>
<gene>
    <name evidence="4" type="ORF">M2325_000902</name>
</gene>
<evidence type="ECO:0000259" key="3">
    <source>
        <dbReference type="Pfam" id="PF01467"/>
    </source>
</evidence>
<keyword evidence="1" id="KW-0808">Transferase</keyword>
<dbReference type="InterPro" id="IPR023214">
    <property type="entry name" value="HAD_sf"/>
</dbReference>
<evidence type="ECO:0000313" key="4">
    <source>
        <dbReference type="EMBL" id="MCS3922217.1"/>
    </source>
</evidence>
<reference evidence="4" key="1">
    <citation type="submission" date="2022-08" db="EMBL/GenBank/DDBJ databases">
        <title>Genomic Encyclopedia of Type Strains, Phase V (KMG-V): Genome sequencing to study the core and pangenomes of soil and plant-associated prokaryotes.</title>
        <authorList>
            <person name="Whitman W."/>
        </authorList>
    </citation>
    <scope>NUCLEOTIDE SEQUENCE</scope>
    <source>
        <strain evidence="4">PS</strain>
    </source>
</reference>
<dbReference type="InterPro" id="IPR004821">
    <property type="entry name" value="Cyt_trans-like"/>
</dbReference>
<dbReference type="Pfam" id="PF08645">
    <property type="entry name" value="PNK3P"/>
    <property type="match status" value="1"/>
</dbReference>
<dbReference type="NCBIfam" id="TIGR00125">
    <property type="entry name" value="cyt_tran_rel"/>
    <property type="match status" value="1"/>
</dbReference>
<dbReference type="InterPro" id="IPR006549">
    <property type="entry name" value="HAD-SF_hydro_IIIA"/>
</dbReference>
<keyword evidence="5" id="KW-1185">Reference proteome</keyword>
<dbReference type="Gene3D" id="3.40.50.1000">
    <property type="entry name" value="HAD superfamily/HAD-like"/>
    <property type="match status" value="1"/>
</dbReference>
<dbReference type="InterPro" id="IPR036412">
    <property type="entry name" value="HAD-like_sf"/>
</dbReference>
<dbReference type="InterPro" id="IPR013954">
    <property type="entry name" value="PNK3P"/>
</dbReference>
<evidence type="ECO:0000256" key="2">
    <source>
        <dbReference type="ARBA" id="ARBA00022695"/>
    </source>
</evidence>
<evidence type="ECO:0000313" key="5">
    <source>
        <dbReference type="Proteomes" id="UP001140258"/>
    </source>
</evidence>
<keyword evidence="2" id="KW-0548">Nucleotidyltransferase</keyword>
<proteinExistence type="predicted"/>
<dbReference type="PANTHER" id="PTHR43793">
    <property type="entry name" value="FAD SYNTHASE"/>
    <property type="match status" value="1"/>
</dbReference>
<dbReference type="NCBIfam" id="TIGR01662">
    <property type="entry name" value="HAD-SF-IIIA"/>
    <property type="match status" value="1"/>
</dbReference>
<name>A0ABT2EW84_METVO</name>
<dbReference type="Pfam" id="PF01467">
    <property type="entry name" value="CTP_transf_like"/>
    <property type="match status" value="1"/>
</dbReference>
<dbReference type="SUPFAM" id="SSF56784">
    <property type="entry name" value="HAD-like"/>
    <property type="match status" value="1"/>
</dbReference>
<dbReference type="Proteomes" id="UP001140258">
    <property type="component" value="Unassembled WGS sequence"/>
</dbReference>
<dbReference type="PANTHER" id="PTHR43793:SF2">
    <property type="entry name" value="BIFUNCTIONAL PROTEIN HLDE"/>
    <property type="match status" value="1"/>
</dbReference>
<dbReference type="InterPro" id="IPR014729">
    <property type="entry name" value="Rossmann-like_a/b/a_fold"/>
</dbReference>
<evidence type="ECO:0000256" key="1">
    <source>
        <dbReference type="ARBA" id="ARBA00022679"/>
    </source>
</evidence>
<dbReference type="Gene3D" id="3.40.50.620">
    <property type="entry name" value="HUPs"/>
    <property type="match status" value="1"/>
</dbReference>
<sequence length="353" mass="40575">MENIKSITEMKEIVNKLQKEGKKIGLCHGTFDLLHPGHIKHFESASKLCDNLVVSLTSDLFVKLRKGDNRPIFNQDLRAYAIAALKFVDYVVISPYKTGTDVIKTLKPDYYIKGPDYIGKQTPGILSEKEAIESTGGQLKFTDDVKLSTSGLINHLQNLNRKKVLLLLDRDGTIIKEKNFLGKNKDWKNEVLLKRNVIDAIIQLQQKYEVKNIVISNQAGVAWNYFDCSTVEAVNEYIASLLKNEGIIIEDWQYSPVVDTEYAKLKGIENFDSNFIVKKEDSCRKPNIMMVSKSFKKCNLSIEDFDYCFVIGDRKDDELLCENLKMEFHEKIEFIDAKKEYDEIMEIFKKSIK</sequence>
<feature type="domain" description="Cytidyltransferase-like" evidence="3">
    <location>
        <begin position="26"/>
        <end position="119"/>
    </location>
</feature>
<comment type="caution">
    <text evidence="4">The sequence shown here is derived from an EMBL/GenBank/DDBJ whole genome shotgun (WGS) entry which is preliminary data.</text>
</comment>
<dbReference type="SUPFAM" id="SSF52374">
    <property type="entry name" value="Nucleotidylyl transferase"/>
    <property type="match status" value="1"/>
</dbReference>